<proteinExistence type="predicted"/>
<dbReference type="RefSeq" id="WP_094254741.1">
    <property type="nucleotide sequence ID" value="NZ_NNCE01000005.1"/>
</dbReference>
<keyword evidence="3" id="KW-1185">Reference proteome</keyword>
<evidence type="ECO:0000256" key="1">
    <source>
        <dbReference type="SAM" id="Coils"/>
    </source>
</evidence>
<accession>A0A4V3C2U8</accession>
<dbReference type="Proteomes" id="UP000295518">
    <property type="component" value="Unassembled WGS sequence"/>
</dbReference>
<reference evidence="2 3" key="1">
    <citation type="submission" date="2019-03" db="EMBL/GenBank/DDBJ databases">
        <title>Genomic Encyclopedia of Archaeal and Bacterial Type Strains, Phase II (KMG-II): from individual species to whole genera.</title>
        <authorList>
            <person name="Goeker M."/>
        </authorList>
    </citation>
    <scope>NUCLEOTIDE SEQUENCE [LARGE SCALE GENOMIC DNA]</scope>
    <source>
        <strain evidence="2 3">ATCC 700618</strain>
    </source>
</reference>
<comment type="caution">
    <text evidence="2">The sequence shown here is derived from an EMBL/GenBank/DDBJ whole genome shotgun (WGS) entry which is preliminary data.</text>
</comment>
<protein>
    <recommendedName>
        <fullName evidence="4">DUF16 domain-containing protein</fullName>
    </recommendedName>
</protein>
<dbReference type="Gene3D" id="1.20.5.170">
    <property type="match status" value="1"/>
</dbReference>
<gene>
    <name evidence="2" type="ORF">EI74_0582</name>
</gene>
<dbReference type="AlphaFoldDB" id="A0A4V3C2U8"/>
<feature type="coiled-coil region" evidence="1">
    <location>
        <begin position="80"/>
        <end position="114"/>
    </location>
</feature>
<evidence type="ECO:0008006" key="4">
    <source>
        <dbReference type="Google" id="ProtNLM"/>
    </source>
</evidence>
<sequence length="124" mass="14698">MSAKKEKDKHEFEKFLKMHNINETGVINSRKKWDQLYSWNNKPIEFSILEDYQVKIDSTLRYNGTSMRNLNFEKEVLVILGELRNDIKILKEDVAILKQDVAMLKEEVEILKSDVSVLKQFHNI</sequence>
<dbReference type="EMBL" id="SNWN01000013">
    <property type="protein sequence ID" value="TDO19779.1"/>
    <property type="molecule type" value="Genomic_DNA"/>
</dbReference>
<evidence type="ECO:0000313" key="2">
    <source>
        <dbReference type="EMBL" id="TDO19779.1"/>
    </source>
</evidence>
<name>A0A4V3C2U8_9MOLU</name>
<organism evidence="2 3">
    <name type="scientific">Mycoplasma testudineum</name>
    <dbReference type="NCBI Taxonomy" id="244584"/>
    <lineage>
        <taxon>Bacteria</taxon>
        <taxon>Bacillati</taxon>
        <taxon>Mycoplasmatota</taxon>
        <taxon>Mollicutes</taxon>
        <taxon>Mycoplasmataceae</taxon>
        <taxon>Mycoplasma</taxon>
    </lineage>
</organism>
<keyword evidence="1" id="KW-0175">Coiled coil</keyword>
<evidence type="ECO:0000313" key="3">
    <source>
        <dbReference type="Proteomes" id="UP000295518"/>
    </source>
</evidence>